<evidence type="ECO:0000256" key="1">
    <source>
        <dbReference type="SAM" id="SignalP"/>
    </source>
</evidence>
<dbReference type="AlphaFoldDB" id="A0A2M4DGN0"/>
<accession>A0A2M4DGN0</accession>
<feature type="signal peptide" evidence="1">
    <location>
        <begin position="1"/>
        <end position="25"/>
    </location>
</feature>
<reference evidence="2" key="1">
    <citation type="submission" date="2018-01" db="EMBL/GenBank/DDBJ databases">
        <title>An insight into the sialome of Amazonian anophelines.</title>
        <authorList>
            <person name="Ribeiro J.M."/>
            <person name="Scarpassa V."/>
            <person name="Calvo E."/>
        </authorList>
    </citation>
    <scope>NUCLEOTIDE SEQUENCE</scope>
</reference>
<sequence length="102" mass="11509">MSIKVRLNVCLVLLPLVLNLKYVLHDNHRHLRSSVDSVEAPRCSHRGFEQNGLTQLELPPSGTCSPLLSVFMFFLSFSYHCPSKHCISSQFADSVRVSCFSE</sequence>
<dbReference type="EMBL" id="GGFL01012120">
    <property type="protein sequence ID" value="MBW76298.1"/>
    <property type="molecule type" value="Transcribed_RNA"/>
</dbReference>
<keyword evidence="1" id="KW-0732">Signal</keyword>
<feature type="chain" id="PRO_5014947780" evidence="1">
    <location>
        <begin position="26"/>
        <end position="102"/>
    </location>
</feature>
<organism evidence="2">
    <name type="scientific">Anopheles darlingi</name>
    <name type="common">Mosquito</name>
    <dbReference type="NCBI Taxonomy" id="43151"/>
    <lineage>
        <taxon>Eukaryota</taxon>
        <taxon>Metazoa</taxon>
        <taxon>Ecdysozoa</taxon>
        <taxon>Arthropoda</taxon>
        <taxon>Hexapoda</taxon>
        <taxon>Insecta</taxon>
        <taxon>Pterygota</taxon>
        <taxon>Neoptera</taxon>
        <taxon>Endopterygota</taxon>
        <taxon>Diptera</taxon>
        <taxon>Nematocera</taxon>
        <taxon>Culicoidea</taxon>
        <taxon>Culicidae</taxon>
        <taxon>Anophelinae</taxon>
        <taxon>Anopheles</taxon>
    </lineage>
</organism>
<name>A0A2M4DGN0_ANODA</name>
<proteinExistence type="predicted"/>
<evidence type="ECO:0000313" key="2">
    <source>
        <dbReference type="EMBL" id="MBW76298.1"/>
    </source>
</evidence>
<protein>
    <submittedName>
        <fullName evidence="2">Putative secreted protein</fullName>
    </submittedName>
</protein>